<dbReference type="HAMAP" id="MF_02238">
    <property type="entry name" value="DSD"/>
    <property type="match status" value="1"/>
</dbReference>
<dbReference type="SUPFAM" id="SSF54593">
    <property type="entry name" value="Glyoxalase/Bleomycin resistance protein/Dihydroxybiphenyl dioxygenase"/>
    <property type="match status" value="1"/>
</dbReference>
<dbReference type="SUPFAM" id="SSF51658">
    <property type="entry name" value="Xylose isomerase-like"/>
    <property type="match status" value="1"/>
</dbReference>
<comment type="caution">
    <text evidence="4">The sequence shown here is derived from an EMBL/GenBank/DDBJ whole genome shotgun (WGS) entry which is preliminary data.</text>
</comment>
<evidence type="ECO:0000256" key="1">
    <source>
        <dbReference type="ARBA" id="ARBA00022723"/>
    </source>
</evidence>
<dbReference type="Pfam" id="PF14696">
    <property type="entry name" value="Glyoxalase_5"/>
    <property type="match status" value="1"/>
</dbReference>
<feature type="binding site" evidence="2">
    <location>
        <position position="245"/>
    </location>
    <ligand>
        <name>a divalent metal cation</name>
        <dbReference type="ChEBI" id="CHEBI:60240"/>
        <note>catalytic</note>
    </ligand>
</feature>
<evidence type="ECO:0000313" key="4">
    <source>
        <dbReference type="EMBL" id="KPH76240.1"/>
    </source>
</evidence>
<dbReference type="InterPro" id="IPR043700">
    <property type="entry name" value="DSD"/>
</dbReference>
<dbReference type="Pfam" id="PF01261">
    <property type="entry name" value="AP_endonuc_2"/>
    <property type="match status" value="1"/>
</dbReference>
<evidence type="ECO:0000259" key="3">
    <source>
        <dbReference type="PROSITE" id="PS51819"/>
    </source>
</evidence>
<proteinExistence type="inferred from homology"/>
<dbReference type="InterPro" id="IPR029068">
    <property type="entry name" value="Glyas_Bleomycin-R_OHBP_Dase"/>
</dbReference>
<keyword evidence="1 2" id="KW-0479">Metal-binding</keyword>
<comment type="cofactor">
    <cofactor evidence="2">
        <name>a divalent metal cation</name>
        <dbReference type="ChEBI" id="CHEBI:60240"/>
    </cofactor>
</comment>
<keyword evidence="2" id="KW-0456">Lyase</keyword>
<dbReference type="InterPro" id="IPR041736">
    <property type="entry name" value="4OHPhenylPyrv_dOase_N"/>
</dbReference>
<dbReference type="EC" id="4.2.1.118" evidence="2"/>
<reference evidence="4 5" key="1">
    <citation type="submission" date="2015-07" db="EMBL/GenBank/DDBJ databases">
        <title>Whole genome sequencing of Bosea vaviloviae isolated from cave pool.</title>
        <authorList>
            <person name="Tan N.E.H."/>
            <person name="Lee Y.P."/>
            <person name="Gan H.M."/>
            <person name="Barton H."/>
            <person name="Savka M.A."/>
        </authorList>
    </citation>
    <scope>NUCLEOTIDE SEQUENCE [LARGE SCALE GENOMIC DNA]</scope>
    <source>
        <strain evidence="4 5">SD260</strain>
    </source>
</reference>
<keyword evidence="5" id="KW-1185">Reference proteome</keyword>
<dbReference type="GO" id="GO:0046565">
    <property type="term" value="F:3-dehydroshikimate dehydratase activity"/>
    <property type="evidence" value="ECO:0007669"/>
    <property type="project" value="UniProtKB-UniRule"/>
</dbReference>
<dbReference type="Gene3D" id="3.20.20.150">
    <property type="entry name" value="Divalent-metal-dependent TIM barrel enzymes"/>
    <property type="match status" value="1"/>
</dbReference>
<dbReference type="PANTHER" id="PTHR12110:SF21">
    <property type="entry name" value="XYLOSE ISOMERASE-LIKE TIM BARREL DOMAIN-CONTAINING PROTEIN"/>
    <property type="match status" value="1"/>
</dbReference>
<gene>
    <name evidence="4" type="ORF">AE618_23480</name>
</gene>
<dbReference type="InterPro" id="IPR004360">
    <property type="entry name" value="Glyas_Fos-R_dOase_dom"/>
</dbReference>
<comment type="catalytic activity">
    <reaction evidence="2">
        <text>3-dehydroshikimate = 3,4-dihydroxybenzoate + H2O</text>
        <dbReference type="Rhea" id="RHEA:24848"/>
        <dbReference type="ChEBI" id="CHEBI:15377"/>
        <dbReference type="ChEBI" id="CHEBI:16630"/>
        <dbReference type="ChEBI" id="CHEBI:36241"/>
        <dbReference type="EC" id="4.2.1.118"/>
    </reaction>
</comment>
<sequence length="630" mass="68776">MTNPAPNPTSIATVSLSGDLTEKLQAIAAAGFDAVEVFENDFLTFDGGPREVGRMVADLGMTISAFQPFRDFEGMPEPLRARGFARAERKFAIMNELGTDLMLICSNVSPQALGGIDRAAADFHELGDLAARFGVRVGYEALAWGRHVNDYRDAWEIVRRADHERIGVILDSFHTLARQSPLGPIASIPGDRIFLVQLADAPKLDMDVLSWSRHFRCFPGQGDLAVTDFVRAVAQTGYKGPLSHEIFNDQFRAGSARRLATDGMRSLIALADQTAPHLPPRAQVLGVEFIEFALDEDTAAELSGLFSALGFRRTGLHVSKSVARWSQGDINLLLNTETDGFAQSHAIMHGPGVCAIALRVDDVGQAMARAGGLRIPSFEQPVGPGELHIPAIRGVGGSLIYFTQPEGDLGHIWEKDFAPVPAAAAPPAALLQSVDHISQSMDYEEMLSWLLFYSSLFQLERIPQLAIADPGGLVESRPLVASDGGLRFVLNGSQATRTLSSRFVSEHFGSGVQHIAFDAPDIFAAVAAMRAAGLSFLDIPENYYEDLEARHGLEPAFIDALREHHILYDRDGEAEFLQVYTHVFAQRFFFEIVERRGGYAGFGAVNAPVRLAAQAREARPVTMPRSLRER</sequence>
<accession>A0A0N0M8H8</accession>
<dbReference type="OrthoDB" id="9780241at2"/>
<dbReference type="AlphaFoldDB" id="A0A0N0M8H8"/>
<comment type="similarity">
    <text evidence="2">Belongs to the bacterial two-domain DSD family.</text>
</comment>
<feature type="binding site" evidence="2">
    <location>
        <position position="514"/>
    </location>
    <ligand>
        <name>Mg(2+)</name>
        <dbReference type="ChEBI" id="CHEBI:18420"/>
    </ligand>
</feature>
<feature type="domain" description="VOC" evidence="3">
    <location>
        <begin position="286"/>
        <end position="405"/>
    </location>
</feature>
<protein>
    <recommendedName>
        <fullName evidence="2">3-dehydroshikimate dehydratase</fullName>
        <shortName evidence="2">DSD</shortName>
        <ecNumber evidence="2">4.2.1.118</ecNumber>
    </recommendedName>
</protein>
<feature type="binding site" evidence="2">
    <location>
        <position position="436"/>
    </location>
    <ligand>
        <name>Mg(2+)</name>
        <dbReference type="ChEBI" id="CHEBI:18420"/>
    </ligand>
</feature>
<dbReference type="GO" id="GO:0046872">
    <property type="term" value="F:metal ion binding"/>
    <property type="evidence" value="ECO:0007669"/>
    <property type="project" value="UniProtKB-UniRule"/>
</dbReference>
<feature type="binding site" evidence="2">
    <location>
        <position position="591"/>
    </location>
    <ligand>
        <name>Mg(2+)</name>
        <dbReference type="ChEBI" id="CHEBI:18420"/>
    </ligand>
</feature>
<organism evidence="4 5">
    <name type="scientific">Bosea vaviloviae</name>
    <dbReference type="NCBI Taxonomy" id="1526658"/>
    <lineage>
        <taxon>Bacteria</taxon>
        <taxon>Pseudomonadati</taxon>
        <taxon>Pseudomonadota</taxon>
        <taxon>Alphaproteobacteria</taxon>
        <taxon>Hyphomicrobiales</taxon>
        <taxon>Boseaceae</taxon>
        <taxon>Bosea</taxon>
    </lineage>
</organism>
<dbReference type="PATRIC" id="fig|1526658.3.peg.4365"/>
<dbReference type="Gene3D" id="3.10.180.10">
    <property type="entry name" value="2,3-Dihydroxybiphenyl 1,2-Dioxygenase, domain 1"/>
    <property type="match status" value="2"/>
</dbReference>
<dbReference type="InterPro" id="IPR013022">
    <property type="entry name" value="Xyl_isomerase-like_TIM-brl"/>
</dbReference>
<comment type="function">
    <text evidence="2">Catalyzes the conversion of 3-dehydroshikimate to protocatechuate (3,4-dihydroxybenzoate), a common intermediate of quinate and shikimate degradation pathways.</text>
</comment>
<feature type="domain" description="VOC" evidence="3">
    <location>
        <begin position="433"/>
        <end position="570"/>
    </location>
</feature>
<dbReference type="PROSITE" id="PS51819">
    <property type="entry name" value="VOC"/>
    <property type="match status" value="2"/>
</dbReference>
<feature type="binding site" evidence="2">
    <location>
        <position position="171"/>
    </location>
    <ligand>
        <name>a divalent metal cation</name>
        <dbReference type="ChEBI" id="CHEBI:60240"/>
        <note>catalytic</note>
    </ligand>
</feature>
<dbReference type="InterPro" id="IPR037523">
    <property type="entry name" value="VOC_core"/>
</dbReference>
<evidence type="ECO:0000313" key="5">
    <source>
        <dbReference type="Proteomes" id="UP000037822"/>
    </source>
</evidence>
<name>A0A0N0M8H8_9HYPH</name>
<dbReference type="InterPro" id="IPR050312">
    <property type="entry name" value="IolE/XylAMocC-like"/>
</dbReference>
<feature type="binding site" evidence="2">
    <location>
        <position position="140"/>
    </location>
    <ligand>
        <name>a divalent metal cation</name>
        <dbReference type="ChEBI" id="CHEBI:60240"/>
        <note>catalytic</note>
    </ligand>
</feature>
<dbReference type="CDD" id="cd08342">
    <property type="entry name" value="HPPD_N_like"/>
    <property type="match status" value="1"/>
</dbReference>
<dbReference type="GO" id="GO:0046279">
    <property type="term" value="P:3,4-dihydroxybenzoate biosynthetic process"/>
    <property type="evidence" value="ECO:0007669"/>
    <property type="project" value="UniProtKB-UniRule"/>
</dbReference>
<feature type="binding site" evidence="2">
    <location>
        <position position="197"/>
    </location>
    <ligand>
        <name>a divalent metal cation</name>
        <dbReference type="ChEBI" id="CHEBI:60240"/>
        <note>catalytic</note>
    </ligand>
</feature>
<dbReference type="InterPro" id="IPR036237">
    <property type="entry name" value="Xyl_isomerase-like_sf"/>
</dbReference>
<dbReference type="UniPathway" id="UPA00088"/>
<comment type="pathway">
    <text evidence="2">Aromatic compound metabolism; 3,4-dihydroxybenzoate biosynthesis.</text>
</comment>
<evidence type="ECO:0000256" key="2">
    <source>
        <dbReference type="HAMAP-Rule" id="MF_02238"/>
    </source>
</evidence>
<dbReference type="Proteomes" id="UP000037822">
    <property type="component" value="Unassembled WGS sequence"/>
</dbReference>
<dbReference type="PANTHER" id="PTHR12110">
    <property type="entry name" value="HYDROXYPYRUVATE ISOMERASE"/>
    <property type="match status" value="1"/>
</dbReference>
<dbReference type="EMBL" id="LGSZ01000070">
    <property type="protein sequence ID" value="KPH76240.1"/>
    <property type="molecule type" value="Genomic_DNA"/>
</dbReference>
<dbReference type="Pfam" id="PF00903">
    <property type="entry name" value="Glyoxalase"/>
    <property type="match status" value="1"/>
</dbReference>